<evidence type="ECO:0000256" key="2">
    <source>
        <dbReference type="SAM" id="MobiDB-lite"/>
    </source>
</evidence>
<evidence type="ECO:0000313" key="3">
    <source>
        <dbReference type="EMBL" id="AQZ95728.1"/>
    </source>
</evidence>
<dbReference type="Proteomes" id="UP000243488">
    <property type="component" value="Chromosome"/>
</dbReference>
<keyword evidence="4" id="KW-1185">Reference proteome</keyword>
<name>A0A1V0B718_9GAMM</name>
<sequence>MSKKTTEGWESHLEYPTLAFRKLPREHTALDQGCLYWLAIEQESDIRRLARQFLAALPSTQSTTLIAANGMLDAILEPIPSDKGPNRLRLFDIALDAAPLAVRHLLIELKRCIKTKGSLVLMVLPESAWSAIEDDEAASWLRQLSRWLHKSHCTLVIMNHGLSTIFDQDPVRMNAYMAGFATMQRQQGSITYQVQFWRNSLGVSAARTYQLEWHKQSFVGRELGLLDKSALHAPDHDQFLIQRSALQDIPSLSARWLVFEQAETLFNRALNAKAATVVLAVNENRQVESLARMARRLRNACGSAIKIVVRELNACLRHRDQQLLLVSGANLIIPARTPGEHFLMLINSIQGQLWFRPASDDMEALMARLQPPQVRGLLQPSEFLATLDQVYETASGDISHQLVELQISSSLKPAQCLGQLSIRRFGDIATMIDGKLYLFLFACSAEGLEAALGNICKLPWTSLFSQRQLFQHPEQLPREIFAHSELPEETAEADPVEHELDSPLEQPARTDLSPRRITLKLNESHDDVFGTA</sequence>
<dbReference type="InterPro" id="IPR017745">
    <property type="entry name" value="BcsE"/>
</dbReference>
<accession>A0A1V0B718</accession>
<dbReference type="Pfam" id="PF10995">
    <property type="entry name" value="CBP_BcsE"/>
    <property type="match status" value="1"/>
</dbReference>
<reference evidence="3 4" key="1">
    <citation type="submission" date="2017-03" db="EMBL/GenBank/DDBJ databases">
        <title>Complete genome sequence of the novel DNRA strain Pseudomonas sp. S-6-2 isolated from Chinese polluted river sediment. Journal of Biotechnology.</title>
        <authorList>
            <person name="Li J."/>
            <person name="Xiang F."/>
            <person name="Wang L."/>
            <person name="Xi L."/>
            <person name="Liu J."/>
        </authorList>
    </citation>
    <scope>NUCLEOTIDE SEQUENCE [LARGE SCALE GENOMIC DNA]</scope>
    <source>
        <strain evidence="3 4">S-6-2</strain>
    </source>
</reference>
<evidence type="ECO:0000256" key="1">
    <source>
        <dbReference type="NCBIfam" id="TIGR03369"/>
    </source>
</evidence>
<dbReference type="STRING" id="1931241.BVH74_13645"/>
<proteinExistence type="predicted"/>
<gene>
    <name evidence="3" type="ORF">BVH74_13645</name>
</gene>
<organism evidence="3 4">
    <name type="scientific">Halopseudomonas phragmitis</name>
    <dbReference type="NCBI Taxonomy" id="1931241"/>
    <lineage>
        <taxon>Bacteria</taxon>
        <taxon>Pseudomonadati</taxon>
        <taxon>Pseudomonadota</taxon>
        <taxon>Gammaproteobacteria</taxon>
        <taxon>Pseudomonadales</taxon>
        <taxon>Pseudomonadaceae</taxon>
        <taxon>Halopseudomonas</taxon>
    </lineage>
</organism>
<feature type="region of interest" description="Disordered" evidence="2">
    <location>
        <begin position="488"/>
        <end position="516"/>
    </location>
</feature>
<evidence type="ECO:0000313" key="4">
    <source>
        <dbReference type="Proteomes" id="UP000243488"/>
    </source>
</evidence>
<dbReference type="EMBL" id="CP020100">
    <property type="protein sequence ID" value="AQZ95728.1"/>
    <property type="molecule type" value="Genomic_DNA"/>
</dbReference>
<dbReference type="GO" id="GO:0035438">
    <property type="term" value="F:cyclic-di-GMP binding"/>
    <property type="evidence" value="ECO:0007669"/>
    <property type="project" value="InterPro"/>
</dbReference>
<dbReference type="AlphaFoldDB" id="A0A1V0B718"/>
<dbReference type="KEGG" id="ppha:BVH74_13645"/>
<dbReference type="NCBIfam" id="TIGR03369">
    <property type="entry name" value="cellulose_bcsE"/>
    <property type="match status" value="1"/>
</dbReference>
<protein>
    <recommendedName>
        <fullName evidence="1">Cellulose biosynthesis protein BcsE</fullName>
    </recommendedName>
</protein>